<comment type="caution">
    <text evidence="1">The sequence shown here is derived from an EMBL/GenBank/DDBJ whole genome shotgun (WGS) entry which is preliminary data.</text>
</comment>
<evidence type="ECO:0000313" key="2">
    <source>
        <dbReference type="Proteomes" id="UP001242313"/>
    </source>
</evidence>
<dbReference type="EMBL" id="JAUSUN010000003">
    <property type="protein sequence ID" value="MDQ0412601.1"/>
    <property type="molecule type" value="Genomic_DNA"/>
</dbReference>
<dbReference type="InterPro" id="IPR035911">
    <property type="entry name" value="MurE/MurF_N"/>
</dbReference>
<proteinExistence type="predicted"/>
<gene>
    <name evidence="1" type="ORF">J2S25_000781</name>
</gene>
<reference evidence="1 2" key="1">
    <citation type="submission" date="2023-07" db="EMBL/GenBank/DDBJ databases">
        <title>Genomic Encyclopedia of Type Strains, Phase IV (KMG-IV): sequencing the most valuable type-strain genomes for metagenomic binning, comparative biology and taxonomic classification.</title>
        <authorList>
            <person name="Goeker M."/>
        </authorList>
    </citation>
    <scope>NUCLEOTIDE SEQUENCE [LARGE SCALE GENOMIC DNA]</scope>
    <source>
        <strain evidence="1 2">DSM 19598</strain>
    </source>
</reference>
<evidence type="ECO:0000313" key="1">
    <source>
        <dbReference type="EMBL" id="MDQ0412601.1"/>
    </source>
</evidence>
<sequence>MLTYQDVSRLFLKVSGLKEAEIRFHTVSSQADAEQPKGLFVPINDESGTLQEAISNGAVAALWPEGVPVPFYTPNHFPIFFAQDHLKGLEEIMKSYYNYLVEHEEIKERTKFIFPEIDLLNEGNKTYHIAVMAEKINGFDGNRSKAGEE</sequence>
<name>A0ABU0FSN2_9BACI</name>
<organism evidence="1 2">
    <name type="scientific">Mesobacillus stamsii</name>
    <dbReference type="NCBI Taxonomy" id="225347"/>
    <lineage>
        <taxon>Bacteria</taxon>
        <taxon>Bacillati</taxon>
        <taxon>Bacillota</taxon>
        <taxon>Bacilli</taxon>
        <taxon>Bacillales</taxon>
        <taxon>Bacillaceae</taxon>
        <taxon>Mesobacillus</taxon>
    </lineage>
</organism>
<dbReference type="SUPFAM" id="SSF63418">
    <property type="entry name" value="MurE/MurF N-terminal domain"/>
    <property type="match status" value="1"/>
</dbReference>
<accession>A0ABU0FSN2</accession>
<dbReference type="RefSeq" id="WP_044396362.1">
    <property type="nucleotide sequence ID" value="NZ_JAUSUN010000003.1"/>
</dbReference>
<keyword evidence="2" id="KW-1185">Reference proteome</keyword>
<protein>
    <submittedName>
        <fullName evidence="1">Uncharacterized protein</fullName>
    </submittedName>
</protein>
<dbReference type="Proteomes" id="UP001242313">
    <property type="component" value="Unassembled WGS sequence"/>
</dbReference>